<evidence type="ECO:0000256" key="3">
    <source>
        <dbReference type="ARBA" id="ARBA00023157"/>
    </source>
</evidence>
<keyword evidence="3" id="KW-1015">Disulfide bond</keyword>
<dbReference type="SUPFAM" id="SSF52833">
    <property type="entry name" value="Thioredoxin-like"/>
    <property type="match status" value="1"/>
</dbReference>
<sequence length="121" mass="12820">MSFLIVSRSGMGNSSSSTPESKGFVENALATNGVSVFSKTYCPYCTKAKNVLNAVGVPFTVYELDTMPNGDAILQTLTELTGRSTVPNVFIKTKTIGGGDDVAQLHREGKLTTLLKEAGLL</sequence>
<dbReference type="Pfam" id="PF00462">
    <property type="entry name" value="Glutaredoxin"/>
    <property type="match status" value="1"/>
</dbReference>
<dbReference type="GO" id="GO:0005737">
    <property type="term" value="C:cytoplasm"/>
    <property type="evidence" value="ECO:0007669"/>
    <property type="project" value="TreeGrafter"/>
</dbReference>
<evidence type="ECO:0000313" key="7">
    <source>
        <dbReference type="EMBL" id="OQR87615.1"/>
    </source>
</evidence>
<keyword evidence="1" id="KW-0813">Transport</keyword>
<comment type="caution">
    <text evidence="7">The sequence shown here is derived from an EMBL/GenBank/DDBJ whole genome shotgun (WGS) entry which is preliminary data.</text>
</comment>
<dbReference type="InterPro" id="IPR014025">
    <property type="entry name" value="Glutaredoxin_subgr"/>
</dbReference>
<evidence type="ECO:0000256" key="2">
    <source>
        <dbReference type="ARBA" id="ARBA00022982"/>
    </source>
</evidence>
<keyword evidence="2" id="KW-0249">Electron transport</keyword>
<dbReference type="InterPro" id="IPR036249">
    <property type="entry name" value="Thioredoxin-like_sf"/>
</dbReference>
<protein>
    <recommendedName>
        <fullName evidence="6">Glutaredoxin domain-containing protein</fullName>
    </recommendedName>
</protein>
<dbReference type="GO" id="GO:0015038">
    <property type="term" value="F:glutathione disulfide oxidoreductase activity"/>
    <property type="evidence" value="ECO:0007669"/>
    <property type="project" value="TreeGrafter"/>
</dbReference>
<evidence type="ECO:0000256" key="4">
    <source>
        <dbReference type="ARBA" id="ARBA00023284"/>
    </source>
</evidence>
<dbReference type="OrthoDB" id="44061at2759"/>
<organism evidence="7 8">
    <name type="scientific">Achlya hypogyna</name>
    <name type="common">Oomycete</name>
    <name type="synonym">Protoachlya hypogyna</name>
    <dbReference type="NCBI Taxonomy" id="1202772"/>
    <lineage>
        <taxon>Eukaryota</taxon>
        <taxon>Sar</taxon>
        <taxon>Stramenopiles</taxon>
        <taxon>Oomycota</taxon>
        <taxon>Saprolegniomycetes</taxon>
        <taxon>Saprolegniales</taxon>
        <taxon>Achlyaceae</taxon>
        <taxon>Achlya</taxon>
    </lineage>
</organism>
<dbReference type="CDD" id="cd03419">
    <property type="entry name" value="GRX_GRXh_1_2_like"/>
    <property type="match status" value="1"/>
</dbReference>
<proteinExistence type="predicted"/>
<dbReference type="AlphaFoldDB" id="A0A1V9YPG5"/>
<keyword evidence="8" id="KW-1185">Reference proteome</keyword>
<reference evidence="7 8" key="1">
    <citation type="journal article" date="2014" name="Genome Biol. Evol.">
        <title>The secreted proteins of Achlya hypogyna and Thraustotheca clavata identify the ancestral oomycete secretome and reveal gene acquisitions by horizontal gene transfer.</title>
        <authorList>
            <person name="Misner I."/>
            <person name="Blouin N."/>
            <person name="Leonard G."/>
            <person name="Richards T.A."/>
            <person name="Lane C.E."/>
        </authorList>
    </citation>
    <scope>NUCLEOTIDE SEQUENCE [LARGE SCALE GENOMIC DNA]</scope>
    <source>
        <strain evidence="7 8">ATCC 48635</strain>
    </source>
</reference>
<dbReference type="InterPro" id="IPR002109">
    <property type="entry name" value="Glutaredoxin"/>
</dbReference>
<evidence type="ECO:0000313" key="8">
    <source>
        <dbReference type="Proteomes" id="UP000243579"/>
    </source>
</evidence>
<keyword evidence="4" id="KW-0676">Redox-active center</keyword>
<gene>
    <name evidence="7" type="ORF">ACHHYP_08488</name>
</gene>
<name>A0A1V9YPG5_ACHHY</name>
<evidence type="ECO:0000256" key="5">
    <source>
        <dbReference type="SAM" id="MobiDB-lite"/>
    </source>
</evidence>
<feature type="compositionally biased region" description="Low complexity" evidence="5">
    <location>
        <begin position="7"/>
        <end position="21"/>
    </location>
</feature>
<dbReference type="STRING" id="1202772.A0A1V9YPG5"/>
<dbReference type="Proteomes" id="UP000243579">
    <property type="component" value="Unassembled WGS sequence"/>
</dbReference>
<dbReference type="FunFam" id="3.40.30.10:FF:000026">
    <property type="entry name" value="Glutaredoxin 2"/>
    <property type="match status" value="1"/>
</dbReference>
<dbReference type="NCBIfam" id="TIGR02180">
    <property type="entry name" value="GRX_euk"/>
    <property type="match status" value="1"/>
</dbReference>
<dbReference type="GO" id="GO:0034599">
    <property type="term" value="P:cellular response to oxidative stress"/>
    <property type="evidence" value="ECO:0007669"/>
    <property type="project" value="TreeGrafter"/>
</dbReference>
<dbReference type="PRINTS" id="PR00160">
    <property type="entry name" value="GLUTAREDOXIN"/>
</dbReference>
<dbReference type="PANTHER" id="PTHR45694:SF18">
    <property type="entry name" value="GLUTAREDOXIN-1-RELATED"/>
    <property type="match status" value="1"/>
</dbReference>
<dbReference type="Gene3D" id="3.40.30.10">
    <property type="entry name" value="Glutaredoxin"/>
    <property type="match status" value="1"/>
</dbReference>
<dbReference type="PANTHER" id="PTHR45694">
    <property type="entry name" value="GLUTAREDOXIN 2"/>
    <property type="match status" value="1"/>
</dbReference>
<evidence type="ECO:0000259" key="6">
    <source>
        <dbReference type="Pfam" id="PF00462"/>
    </source>
</evidence>
<accession>A0A1V9YPG5</accession>
<dbReference type="InterPro" id="IPR011899">
    <property type="entry name" value="Glutaredoxin_euk/vir"/>
</dbReference>
<dbReference type="PROSITE" id="PS00195">
    <property type="entry name" value="GLUTAREDOXIN_1"/>
    <property type="match status" value="1"/>
</dbReference>
<dbReference type="InterPro" id="IPR011767">
    <property type="entry name" value="GLR_AS"/>
</dbReference>
<evidence type="ECO:0000256" key="1">
    <source>
        <dbReference type="ARBA" id="ARBA00022448"/>
    </source>
</evidence>
<feature type="domain" description="Glutaredoxin" evidence="6">
    <location>
        <begin position="34"/>
        <end position="94"/>
    </location>
</feature>
<dbReference type="EMBL" id="JNBR01001431">
    <property type="protein sequence ID" value="OQR87615.1"/>
    <property type="molecule type" value="Genomic_DNA"/>
</dbReference>
<feature type="region of interest" description="Disordered" evidence="5">
    <location>
        <begin position="1"/>
        <end position="21"/>
    </location>
</feature>
<dbReference type="PROSITE" id="PS51354">
    <property type="entry name" value="GLUTAREDOXIN_2"/>
    <property type="match status" value="1"/>
</dbReference>